<comment type="caution">
    <text evidence="8">The sequence shown here is derived from an EMBL/GenBank/DDBJ whole genome shotgun (WGS) entry which is preliminary data.</text>
</comment>
<name>A0A930YM36_9ACTN</name>
<keyword evidence="5" id="KW-0326">Glycosidase</keyword>
<feature type="domain" description="Glycoside hydrolase family 3 N-terminal" evidence="7">
    <location>
        <begin position="66"/>
        <end position="378"/>
    </location>
</feature>
<dbReference type="PROSITE" id="PS00775">
    <property type="entry name" value="GLYCOSYL_HYDROL_F3"/>
    <property type="match status" value="1"/>
</dbReference>
<evidence type="ECO:0000313" key="9">
    <source>
        <dbReference type="Proteomes" id="UP000640489"/>
    </source>
</evidence>
<sequence>MRRLLTGAAALLLAGAALATPTPTDGSVPTLDRAPVRRVPAPVATSWGPTRAEVSRARELVGAMSLSEQAGQVIVAGYHGTRSPAALVDRLHLGGAVPVAENITSSAQIRAVNASVQRVVRPRGYPAFIGVDQEGGTVVRIREATAFPAFMSTGAARDPGLTREVAAANGREMRGLGFTSVLAPVADVTRGPADPVIGTRSASGFPRVAAAQVVAAEAGLADAGVIGVLKHFPGHGAVTVDSHQALPVLRTPLDVLRRTALVPFRRGVEAGASAVMIGHLDVRAVDPHVPASLSRKVVTGLLRDELGFRGVVMTDALSMGAISKRYGSARAAARAVNAGVDIVLMPADARAARTGIVDAVRAGRLPRTRLAAAASRMVALLLHVRHADARPARLGSAARLSARLSGEALTSVAGPCSGRLVGGHVRVAGPADAVAVFRAAAARQGLGVGRGTRVVLATRGRPPRGGVVVALDRPDLLARSAAPVRVATYGVTAGAMRALVGFLLGHRSAPGHLPVRVPALPRTGC</sequence>
<dbReference type="AlphaFoldDB" id="A0A930YM36"/>
<evidence type="ECO:0000256" key="3">
    <source>
        <dbReference type="ARBA" id="ARBA00012663"/>
    </source>
</evidence>
<organism evidence="8 9">
    <name type="scientific">Nocardioides islandensis</name>
    <dbReference type="NCBI Taxonomy" id="433663"/>
    <lineage>
        <taxon>Bacteria</taxon>
        <taxon>Bacillati</taxon>
        <taxon>Actinomycetota</taxon>
        <taxon>Actinomycetes</taxon>
        <taxon>Propionibacteriales</taxon>
        <taxon>Nocardioidaceae</taxon>
        <taxon>Nocardioides</taxon>
    </lineage>
</organism>
<evidence type="ECO:0000256" key="4">
    <source>
        <dbReference type="ARBA" id="ARBA00022801"/>
    </source>
</evidence>
<evidence type="ECO:0000313" key="8">
    <source>
        <dbReference type="EMBL" id="MBF4765225.1"/>
    </source>
</evidence>
<keyword evidence="4" id="KW-0378">Hydrolase</keyword>
<evidence type="ECO:0000256" key="6">
    <source>
        <dbReference type="SAM" id="SignalP"/>
    </source>
</evidence>
<dbReference type="PANTHER" id="PTHR30480:SF13">
    <property type="entry name" value="BETA-HEXOSAMINIDASE"/>
    <property type="match status" value="1"/>
</dbReference>
<dbReference type="GO" id="GO:0005975">
    <property type="term" value="P:carbohydrate metabolic process"/>
    <property type="evidence" value="ECO:0007669"/>
    <property type="project" value="InterPro"/>
</dbReference>
<dbReference type="GO" id="GO:0009254">
    <property type="term" value="P:peptidoglycan turnover"/>
    <property type="evidence" value="ECO:0007669"/>
    <property type="project" value="TreeGrafter"/>
</dbReference>
<gene>
    <name evidence="8" type="ORF">ISU07_19000</name>
</gene>
<dbReference type="PRINTS" id="PR00133">
    <property type="entry name" value="GLHYDRLASE3"/>
</dbReference>
<dbReference type="InterPro" id="IPR019800">
    <property type="entry name" value="Glyco_hydro_3_AS"/>
</dbReference>
<dbReference type="Gene3D" id="3.20.20.300">
    <property type="entry name" value="Glycoside hydrolase, family 3, N-terminal domain"/>
    <property type="match status" value="1"/>
</dbReference>
<dbReference type="InterPro" id="IPR017853">
    <property type="entry name" value="GH"/>
</dbReference>
<accession>A0A930YM36</accession>
<dbReference type="InterPro" id="IPR001764">
    <property type="entry name" value="Glyco_hydro_3_N"/>
</dbReference>
<keyword evidence="9" id="KW-1185">Reference proteome</keyword>
<evidence type="ECO:0000256" key="5">
    <source>
        <dbReference type="ARBA" id="ARBA00023295"/>
    </source>
</evidence>
<dbReference type="GO" id="GO:0004563">
    <property type="term" value="F:beta-N-acetylhexosaminidase activity"/>
    <property type="evidence" value="ECO:0007669"/>
    <property type="project" value="UniProtKB-EC"/>
</dbReference>
<feature type="signal peptide" evidence="6">
    <location>
        <begin position="1"/>
        <end position="19"/>
    </location>
</feature>
<keyword evidence="6" id="KW-0732">Signal</keyword>
<evidence type="ECO:0000256" key="1">
    <source>
        <dbReference type="ARBA" id="ARBA00001231"/>
    </source>
</evidence>
<reference evidence="8" key="1">
    <citation type="submission" date="2020-11" db="EMBL/GenBank/DDBJ databases">
        <title>Nocardioides sp. nov., isolated from Soil of Cynanchum wilfordii Hemsley rhizosphere.</title>
        <authorList>
            <person name="Lee J.-S."/>
            <person name="Suh M.K."/>
            <person name="Kim J.-S."/>
        </authorList>
    </citation>
    <scope>NUCLEOTIDE SEQUENCE</scope>
    <source>
        <strain evidence="8">KCTC 19275</strain>
    </source>
</reference>
<comment type="catalytic activity">
    <reaction evidence="1">
        <text>Hydrolysis of terminal non-reducing N-acetyl-D-hexosamine residues in N-acetyl-beta-D-hexosaminides.</text>
        <dbReference type="EC" id="3.2.1.52"/>
    </reaction>
</comment>
<dbReference type="EC" id="3.2.1.52" evidence="3"/>
<dbReference type="PANTHER" id="PTHR30480">
    <property type="entry name" value="BETA-HEXOSAMINIDASE-RELATED"/>
    <property type="match status" value="1"/>
</dbReference>
<protein>
    <recommendedName>
        <fullName evidence="3">beta-N-acetylhexosaminidase</fullName>
        <ecNumber evidence="3">3.2.1.52</ecNumber>
    </recommendedName>
</protein>
<feature type="chain" id="PRO_5037895700" description="beta-N-acetylhexosaminidase" evidence="6">
    <location>
        <begin position="20"/>
        <end position="525"/>
    </location>
</feature>
<dbReference type="InterPro" id="IPR050226">
    <property type="entry name" value="NagZ_Beta-hexosaminidase"/>
</dbReference>
<proteinExistence type="inferred from homology"/>
<dbReference type="SUPFAM" id="SSF51445">
    <property type="entry name" value="(Trans)glycosidases"/>
    <property type="match status" value="1"/>
</dbReference>
<comment type="similarity">
    <text evidence="2">Belongs to the glycosyl hydrolase 3 family.</text>
</comment>
<evidence type="ECO:0000259" key="7">
    <source>
        <dbReference type="Pfam" id="PF00933"/>
    </source>
</evidence>
<dbReference type="Proteomes" id="UP000640489">
    <property type="component" value="Unassembled WGS sequence"/>
</dbReference>
<dbReference type="EMBL" id="JADKPN010000014">
    <property type="protein sequence ID" value="MBF4765225.1"/>
    <property type="molecule type" value="Genomic_DNA"/>
</dbReference>
<dbReference type="InterPro" id="IPR036962">
    <property type="entry name" value="Glyco_hydro_3_N_sf"/>
</dbReference>
<evidence type="ECO:0000256" key="2">
    <source>
        <dbReference type="ARBA" id="ARBA00005336"/>
    </source>
</evidence>
<dbReference type="Pfam" id="PF00933">
    <property type="entry name" value="Glyco_hydro_3"/>
    <property type="match status" value="1"/>
</dbReference>
<dbReference type="RefSeq" id="WP_194708416.1">
    <property type="nucleotide sequence ID" value="NZ_JADKPN010000014.1"/>
</dbReference>